<keyword evidence="6" id="KW-0460">Magnesium</keyword>
<keyword evidence="8" id="KW-1185">Reference proteome</keyword>
<feature type="binding site" evidence="6">
    <location>
        <position position="373"/>
    </location>
    <ligand>
        <name>Mg(2+)</name>
        <dbReference type="ChEBI" id="CHEBI:18420"/>
    </ligand>
</feature>
<sequence length="432" mass="49245">MPGSRKLTVRVEALARVEGEGALHLRVHNGQVRELRLEIYEPPRFFEAFLRGRRLEEAPDITARICGICPVAYQMSACNALESLLGLSVRGPLRDLRLLLYYGEWIESHALHMFLLHLPDFLGYESALHMARDHPEWVQKGLQIKKAGNALLARIGGREVHPINVRVGGFYSVPSRRALLEHQEDLARARDLMIEALRWMAGLEFPEFEEDYEFVALSHPEEYAILEGQVRFSHGRLAPVSAFEEIIEEIHMPYSNALHAVIRGRGSYMVGPLARFNLNFSQLSPLAQEVAASIGLMPPVRNPFRSLLVRGIEVIHACEEAMRLIDRYEPPDRPFEPFEVQAGTGFGASEAPRGLLYHRYRINAEGLIEEARIIPPTSQNQRRIEDDLRKLVPQLLSLPRDALTWRCEQAIRNYDPCISCATHFLRLELVEE</sequence>
<dbReference type="AlphaFoldDB" id="A0A212PZ02"/>
<dbReference type="EMBL" id="FYEK01000003">
    <property type="protein sequence ID" value="SNB52243.1"/>
    <property type="molecule type" value="Genomic_DNA"/>
</dbReference>
<name>A0A212PZ02_9CHLR</name>
<reference evidence="8" key="1">
    <citation type="submission" date="2017-06" db="EMBL/GenBank/DDBJ databases">
        <authorList>
            <person name="Varghese N."/>
            <person name="Submissions S."/>
        </authorList>
    </citation>
    <scope>NUCLEOTIDE SEQUENCE [LARGE SCALE GENOMIC DNA]</scope>
    <source>
        <strain evidence="8">JAD2</strain>
    </source>
</reference>
<evidence type="ECO:0000313" key="8">
    <source>
        <dbReference type="Proteomes" id="UP000197025"/>
    </source>
</evidence>
<gene>
    <name evidence="7" type="ORF">SAMN02746019_00022780</name>
</gene>
<dbReference type="PANTHER" id="PTHR43600:SF2">
    <property type="entry name" value="F420-NON-REDUCING HYDROGENASE VHU SUBUNIT A"/>
    <property type="match status" value="1"/>
</dbReference>
<dbReference type="Pfam" id="PF00374">
    <property type="entry name" value="NiFeSe_Hases"/>
    <property type="match status" value="2"/>
</dbReference>
<proteinExistence type="inferred from homology"/>
<dbReference type="InParanoid" id="A0A212PZ02"/>
<feature type="binding site" evidence="6">
    <location>
        <position position="66"/>
    </location>
    <ligand>
        <name>Ni(2+)</name>
        <dbReference type="ChEBI" id="CHEBI:49786"/>
    </ligand>
</feature>
<evidence type="ECO:0000256" key="1">
    <source>
        <dbReference type="ARBA" id="ARBA00001967"/>
    </source>
</evidence>
<evidence type="ECO:0000256" key="2">
    <source>
        <dbReference type="ARBA" id="ARBA00009292"/>
    </source>
</evidence>
<evidence type="ECO:0000313" key="7">
    <source>
        <dbReference type="EMBL" id="SNB52243.1"/>
    </source>
</evidence>
<dbReference type="Proteomes" id="UP000197025">
    <property type="component" value="Unassembled WGS sequence"/>
</dbReference>
<feature type="binding site" evidence="6">
    <location>
        <position position="47"/>
    </location>
    <ligand>
        <name>Mg(2+)</name>
        <dbReference type="ChEBI" id="CHEBI:18420"/>
    </ligand>
</feature>
<dbReference type="GO" id="GO:0008901">
    <property type="term" value="F:ferredoxin hydrogenase activity"/>
    <property type="evidence" value="ECO:0007669"/>
    <property type="project" value="InterPro"/>
</dbReference>
<protein>
    <submittedName>
        <fullName evidence="7">Coenzyme F420-reducing hydrogenase, alpha subunit</fullName>
    </submittedName>
</protein>
<dbReference type="InterPro" id="IPR029014">
    <property type="entry name" value="NiFe-Hase_large"/>
</dbReference>
<dbReference type="RefSeq" id="WP_088570052.1">
    <property type="nucleotide sequence ID" value="NZ_FYEK01000003.1"/>
</dbReference>
<dbReference type="InterPro" id="IPR001501">
    <property type="entry name" value="Ni-dep_hyd_lsu"/>
</dbReference>
<evidence type="ECO:0000256" key="5">
    <source>
        <dbReference type="ARBA" id="ARBA00023002"/>
    </source>
</evidence>
<feature type="binding site" evidence="6">
    <location>
        <position position="69"/>
    </location>
    <ligand>
        <name>Fe cation</name>
        <dbReference type="ChEBI" id="CHEBI:24875"/>
    </ligand>
</feature>
<keyword evidence="4 6" id="KW-0479">Metal-binding</keyword>
<evidence type="ECO:0000256" key="3">
    <source>
        <dbReference type="ARBA" id="ARBA00022596"/>
    </source>
</evidence>
<dbReference type="SUPFAM" id="SSF56762">
    <property type="entry name" value="HydB/Nqo4-like"/>
    <property type="match status" value="1"/>
</dbReference>
<comment type="similarity">
    <text evidence="2">Belongs to the [NiFe]/[NiFeSe] hydrogenase large subunit family.</text>
</comment>
<feature type="binding site" evidence="6">
    <location>
        <position position="423"/>
    </location>
    <ligand>
        <name>Mg(2+)</name>
        <dbReference type="ChEBI" id="CHEBI:18420"/>
    </ligand>
</feature>
<feature type="binding site" evidence="6">
    <location>
        <position position="420"/>
    </location>
    <ligand>
        <name>Fe cation</name>
        <dbReference type="ChEBI" id="CHEBI:24875"/>
    </ligand>
</feature>
<evidence type="ECO:0000256" key="6">
    <source>
        <dbReference type="PIRSR" id="PIRSR601501-1"/>
    </source>
</evidence>
<dbReference type="PROSITE" id="PS00508">
    <property type="entry name" value="NI_HGENASE_L_2"/>
    <property type="match status" value="1"/>
</dbReference>
<dbReference type="GO" id="GO:0016151">
    <property type="term" value="F:nickel cation binding"/>
    <property type="evidence" value="ECO:0007669"/>
    <property type="project" value="InterPro"/>
</dbReference>
<comment type="cofactor">
    <cofactor evidence="6">
        <name>Fe cation</name>
        <dbReference type="ChEBI" id="CHEBI:24875"/>
    </cofactor>
</comment>
<keyword evidence="5" id="KW-0560">Oxidoreductase</keyword>
<dbReference type="InterPro" id="IPR018194">
    <property type="entry name" value="Ni-dep_hyd_lsu_Ni_BS"/>
</dbReference>
<dbReference type="Gene3D" id="1.10.645.10">
    <property type="entry name" value="Cytochrome-c3 Hydrogenase, chain B"/>
    <property type="match status" value="1"/>
</dbReference>
<keyword evidence="6" id="KW-0408">Iron</keyword>
<keyword evidence="3 6" id="KW-0533">Nickel</keyword>
<feature type="binding site" evidence="6">
    <location>
        <position position="69"/>
    </location>
    <ligand>
        <name>Ni(2+)</name>
        <dbReference type="ChEBI" id="CHEBI:49786"/>
    </ligand>
</feature>
<evidence type="ECO:0000256" key="4">
    <source>
        <dbReference type="ARBA" id="ARBA00022723"/>
    </source>
</evidence>
<comment type="cofactor">
    <cofactor evidence="1 6">
        <name>Ni(2+)</name>
        <dbReference type="ChEBI" id="CHEBI:49786"/>
    </cofactor>
</comment>
<dbReference type="PANTHER" id="PTHR43600">
    <property type="entry name" value="COENZYME F420 HYDROGENASE, SUBUNIT ALPHA"/>
    <property type="match status" value="1"/>
</dbReference>
<organism evidence="7 8">
    <name type="scientific">Thermoflexus hugenholtzii JAD2</name>
    <dbReference type="NCBI Taxonomy" id="877466"/>
    <lineage>
        <taxon>Bacteria</taxon>
        <taxon>Bacillati</taxon>
        <taxon>Chloroflexota</taxon>
        <taxon>Thermoflexia</taxon>
        <taxon>Thermoflexales</taxon>
        <taxon>Thermoflexaceae</taxon>
        <taxon>Thermoflexus</taxon>
    </lineage>
</organism>
<dbReference type="OrthoDB" id="9761717at2"/>
<feature type="binding site" evidence="6">
    <location>
        <position position="417"/>
    </location>
    <ligand>
        <name>Ni(2+)</name>
        <dbReference type="ChEBI" id="CHEBI:49786"/>
    </ligand>
</feature>
<accession>A0A212PZ02</accession>